<evidence type="ECO:0000256" key="10">
    <source>
        <dbReference type="ARBA" id="ARBA00058004"/>
    </source>
</evidence>
<evidence type="ECO:0000256" key="7">
    <source>
        <dbReference type="ARBA" id="ARBA00022777"/>
    </source>
</evidence>
<protein>
    <recommendedName>
        <fullName evidence="11">Virulence sensor protein BvgS</fullName>
        <ecNumber evidence="3">2.7.13.3</ecNumber>
    </recommendedName>
</protein>
<keyword evidence="13" id="KW-1133">Transmembrane helix</keyword>
<evidence type="ECO:0000256" key="5">
    <source>
        <dbReference type="ARBA" id="ARBA00022679"/>
    </source>
</evidence>
<dbReference type="CDD" id="cd00082">
    <property type="entry name" value="HisKA"/>
    <property type="match status" value="1"/>
</dbReference>
<dbReference type="Gene3D" id="3.40.50.2300">
    <property type="match status" value="1"/>
</dbReference>
<evidence type="ECO:0000256" key="13">
    <source>
        <dbReference type="SAM" id="Phobius"/>
    </source>
</evidence>
<dbReference type="Gene3D" id="3.30.565.10">
    <property type="entry name" value="Histidine kinase-like ATPase, C-terminal domain"/>
    <property type="match status" value="1"/>
</dbReference>
<evidence type="ECO:0000259" key="16">
    <source>
        <dbReference type="PROSITE" id="PS50885"/>
    </source>
</evidence>
<feature type="domain" description="Response regulatory" evidence="15">
    <location>
        <begin position="793"/>
        <end position="912"/>
    </location>
</feature>
<dbReference type="PANTHER" id="PTHR43047:SF78">
    <property type="entry name" value="SENSORY_REGULATORY PROTEIN RPFC"/>
    <property type="match status" value="1"/>
</dbReference>
<dbReference type="SMART" id="SM00448">
    <property type="entry name" value="REC"/>
    <property type="match status" value="1"/>
</dbReference>
<dbReference type="SUPFAM" id="SSF55874">
    <property type="entry name" value="ATPase domain of HSP90 chaperone/DNA topoisomerase II/histidine kinase"/>
    <property type="match status" value="1"/>
</dbReference>
<dbReference type="Proteomes" id="UP000283709">
    <property type="component" value="Unassembled WGS sequence"/>
</dbReference>
<feature type="domain" description="Histidine kinase" evidence="14">
    <location>
        <begin position="439"/>
        <end position="660"/>
    </location>
</feature>
<dbReference type="InterPro" id="IPR005467">
    <property type="entry name" value="His_kinase_dom"/>
</dbReference>
<dbReference type="InterPro" id="IPR003661">
    <property type="entry name" value="HisK_dim/P_dom"/>
</dbReference>
<keyword evidence="9" id="KW-0843">Virulence</keyword>
<proteinExistence type="predicted"/>
<dbReference type="PROSITE" id="PS50109">
    <property type="entry name" value="HIS_KIN"/>
    <property type="match status" value="1"/>
</dbReference>
<evidence type="ECO:0000259" key="15">
    <source>
        <dbReference type="PROSITE" id="PS50110"/>
    </source>
</evidence>
<evidence type="ECO:0000256" key="2">
    <source>
        <dbReference type="ARBA" id="ARBA00004370"/>
    </source>
</evidence>
<feature type="transmembrane region" description="Helical" evidence="13">
    <location>
        <begin position="316"/>
        <end position="338"/>
    </location>
</feature>
<evidence type="ECO:0000256" key="9">
    <source>
        <dbReference type="ARBA" id="ARBA00023026"/>
    </source>
</evidence>
<dbReference type="InterPro" id="IPR036890">
    <property type="entry name" value="HATPase_C_sf"/>
</dbReference>
<evidence type="ECO:0000313" key="18">
    <source>
        <dbReference type="Proteomes" id="UP000283709"/>
    </source>
</evidence>
<dbReference type="CDD" id="cd16922">
    <property type="entry name" value="HATPase_EvgS-ArcB-TorS-like"/>
    <property type="match status" value="1"/>
</dbReference>
<dbReference type="OrthoDB" id="9796305at2"/>
<keyword evidence="5" id="KW-0808">Transferase</keyword>
<dbReference type="FunFam" id="3.30.565.10:FF:000010">
    <property type="entry name" value="Sensor histidine kinase RcsC"/>
    <property type="match status" value="1"/>
</dbReference>
<dbReference type="InterPro" id="IPR011006">
    <property type="entry name" value="CheY-like_superfamily"/>
</dbReference>
<dbReference type="InterPro" id="IPR003660">
    <property type="entry name" value="HAMP_dom"/>
</dbReference>
<evidence type="ECO:0000256" key="8">
    <source>
        <dbReference type="ARBA" id="ARBA00023012"/>
    </source>
</evidence>
<dbReference type="GO" id="GO:0016020">
    <property type="term" value="C:membrane"/>
    <property type="evidence" value="ECO:0007669"/>
    <property type="project" value="UniProtKB-SubCell"/>
</dbReference>
<dbReference type="Pfam" id="PF02518">
    <property type="entry name" value="HATPase_c"/>
    <property type="match status" value="1"/>
</dbReference>
<dbReference type="SUPFAM" id="SSF52172">
    <property type="entry name" value="CheY-like"/>
    <property type="match status" value="1"/>
</dbReference>
<evidence type="ECO:0000256" key="11">
    <source>
        <dbReference type="ARBA" id="ARBA00070152"/>
    </source>
</evidence>
<dbReference type="SMART" id="SM00388">
    <property type="entry name" value="HisKA"/>
    <property type="match status" value="1"/>
</dbReference>
<accession>A0A3R7GX13</accession>
<keyword evidence="13" id="KW-0472">Membrane</keyword>
<feature type="modified residue" description="4-aspartylphosphate" evidence="12">
    <location>
        <position position="843"/>
    </location>
</feature>
<evidence type="ECO:0000256" key="3">
    <source>
        <dbReference type="ARBA" id="ARBA00012438"/>
    </source>
</evidence>
<dbReference type="Gene3D" id="1.10.287.130">
    <property type="match status" value="1"/>
</dbReference>
<keyword evidence="6" id="KW-0732">Signal</keyword>
<comment type="subcellular location">
    <subcellularLocation>
        <location evidence="2">Membrane</location>
    </subcellularLocation>
</comment>
<dbReference type="Pfam" id="PF00072">
    <property type="entry name" value="Response_reg"/>
    <property type="match status" value="1"/>
</dbReference>
<dbReference type="SMART" id="SM00387">
    <property type="entry name" value="HATPase_c"/>
    <property type="match status" value="1"/>
</dbReference>
<keyword evidence="13" id="KW-0812">Transmembrane</keyword>
<dbReference type="InterPro" id="IPR003594">
    <property type="entry name" value="HATPase_dom"/>
</dbReference>
<dbReference type="PROSITE" id="PS50110">
    <property type="entry name" value="RESPONSE_REGULATORY"/>
    <property type="match status" value="1"/>
</dbReference>
<dbReference type="PROSITE" id="PS50885">
    <property type="entry name" value="HAMP"/>
    <property type="match status" value="1"/>
</dbReference>
<name>A0A3R7GX13_9BURK</name>
<dbReference type="Gene3D" id="6.10.340.10">
    <property type="match status" value="1"/>
</dbReference>
<dbReference type="PANTHER" id="PTHR43047">
    <property type="entry name" value="TWO-COMPONENT HISTIDINE PROTEIN KINASE"/>
    <property type="match status" value="1"/>
</dbReference>
<comment type="catalytic activity">
    <reaction evidence="1">
        <text>ATP + protein L-histidine = ADP + protein N-phospho-L-histidine.</text>
        <dbReference type="EC" id="2.7.13.3"/>
    </reaction>
</comment>
<keyword evidence="7" id="KW-0418">Kinase</keyword>
<dbReference type="GO" id="GO:0000155">
    <property type="term" value="F:phosphorelay sensor kinase activity"/>
    <property type="evidence" value="ECO:0007669"/>
    <property type="project" value="InterPro"/>
</dbReference>
<evidence type="ECO:0000256" key="6">
    <source>
        <dbReference type="ARBA" id="ARBA00022729"/>
    </source>
</evidence>
<evidence type="ECO:0000256" key="12">
    <source>
        <dbReference type="PROSITE-ProRule" id="PRU00169"/>
    </source>
</evidence>
<dbReference type="CDD" id="cd17546">
    <property type="entry name" value="REC_hyHK_CKI1_RcsC-like"/>
    <property type="match status" value="1"/>
</dbReference>
<sequence>MGAMRIDQLFRLVAVIVLAVTMSGAGLLLARDWTSYEAKKRAATLLQVLKTTLTSAEYLTAERGSANALIGASLFEGSGLRAALDQARTRSDAVLAVALKQLQESSCDDCEHGAARLISVRERLWLARQQIDRLVAVPREERSTRAADHAIAGMFRLIDDLAAVNDRIILELIRDEPSVAEHVLAARLAAELREQAGRAGSIFMPALMSRKGLSGDDLERLWLVMGRIHALGDLIRSGTLGRPVAVTQMQRIYFDDGIAYLQQIAQPASAEATIPTAAAFAQHYVPLMRPITTLRDAELDAAIQDVDERKGNTRNALIVLAAVVATIIISVVCVLVLFSRRIIGPISAATVSLRSLASGNYATPVYPFRQKDQISALLEALQALRDAMVRNGQLESERSTLVERLREAVNDSQLQVGLLKEARDAAVASSRAKGRFLAMMSHEIRTPMHGLRGLLEALRGTVLDPRQRHYLDVADRSAEALMQILNDILEYSMADGGVLAMTPAPTDIREVVDEVMAALAGNGESKGLEMEVHIHPGVAATYLADAYRLRQVLLSLLSNAIKFTSRGRVGISVAPGNVDGTRQQVVLTVYDTGVGIPEAAQKGLFLPFEQSEGMLTRRFGGVGIGLAISKRLVEMMGGTIEIQSAEQLGTSVILSLELTVQRERYDFPDLKGRVLLIGTEKIHVASSLRAYALAAGMEPLEGRVWPRDGSIPTLYARDSEGAIPEWREHAMLVGRFDSAPPGGAPASPNYWVNPPNWRLFVAACQEAMAQEASAGIAVSGVAEPSLDWAAMGPVVVADDSPVNCLVLTSQLKQLGCEAVLTCSDGAEAWGVLSTTRVGLLITDVYMPRLDGIELISRVRAGEPVSCRHTRIVAITASVLKETEQRCRDAGADVFLTKPVSANQLRNALAAMCRTKQEISASSARGTTS</sequence>
<dbReference type="InterPro" id="IPR004358">
    <property type="entry name" value="Sig_transdc_His_kin-like_C"/>
</dbReference>
<dbReference type="SUPFAM" id="SSF47384">
    <property type="entry name" value="Homodimeric domain of signal transducing histidine kinase"/>
    <property type="match status" value="1"/>
</dbReference>
<dbReference type="EMBL" id="MCAS01000003">
    <property type="protein sequence ID" value="RKF49828.1"/>
    <property type="molecule type" value="Genomic_DNA"/>
</dbReference>
<dbReference type="InterPro" id="IPR036097">
    <property type="entry name" value="HisK_dim/P_sf"/>
</dbReference>
<comment type="function">
    <text evidence="10">Member of the two-component regulatory system BvgS/BvgA. Phosphorylates BvgA via a four-step phosphorelay in response to environmental signals.</text>
</comment>
<evidence type="ECO:0000313" key="17">
    <source>
        <dbReference type="EMBL" id="RKF49828.1"/>
    </source>
</evidence>
<dbReference type="AlphaFoldDB" id="A0A3R7GX13"/>
<evidence type="ECO:0000256" key="1">
    <source>
        <dbReference type="ARBA" id="ARBA00000085"/>
    </source>
</evidence>
<dbReference type="Pfam" id="PF00512">
    <property type="entry name" value="HisKA"/>
    <property type="match status" value="1"/>
</dbReference>
<dbReference type="PRINTS" id="PR00344">
    <property type="entry name" value="BCTRLSENSOR"/>
</dbReference>
<keyword evidence="8" id="KW-0902">Two-component regulatory system</keyword>
<dbReference type="InterPro" id="IPR001789">
    <property type="entry name" value="Sig_transdc_resp-reg_receiver"/>
</dbReference>
<evidence type="ECO:0000256" key="4">
    <source>
        <dbReference type="ARBA" id="ARBA00022553"/>
    </source>
</evidence>
<keyword evidence="4 12" id="KW-0597">Phosphoprotein</keyword>
<evidence type="ECO:0000259" key="14">
    <source>
        <dbReference type="PROSITE" id="PS50109"/>
    </source>
</evidence>
<reference evidence="17 18" key="1">
    <citation type="submission" date="2016-07" db="EMBL/GenBank/DDBJ databases">
        <title>Genome analysis of Burkholderia fungorum ES3-20.</title>
        <authorList>
            <person name="Xu D."/>
            <person name="Yao R."/>
            <person name="Zheng S."/>
        </authorList>
    </citation>
    <scope>NUCLEOTIDE SEQUENCE [LARGE SCALE GENOMIC DNA]</scope>
    <source>
        <strain evidence="17 18">ES3-20</strain>
    </source>
</reference>
<comment type="caution">
    <text evidence="17">The sequence shown here is derived from an EMBL/GenBank/DDBJ whole genome shotgun (WGS) entry which is preliminary data.</text>
</comment>
<dbReference type="EC" id="2.7.13.3" evidence="3"/>
<organism evidence="17 18">
    <name type="scientific">Paraburkholderia fungorum</name>
    <dbReference type="NCBI Taxonomy" id="134537"/>
    <lineage>
        <taxon>Bacteria</taxon>
        <taxon>Pseudomonadati</taxon>
        <taxon>Pseudomonadota</taxon>
        <taxon>Betaproteobacteria</taxon>
        <taxon>Burkholderiales</taxon>
        <taxon>Burkholderiaceae</taxon>
        <taxon>Paraburkholderia</taxon>
    </lineage>
</organism>
<gene>
    <name evidence="17" type="ORF">BCY88_16755</name>
</gene>
<dbReference type="RefSeq" id="WP_120343120.1">
    <property type="nucleotide sequence ID" value="NZ_MCAS01000003.1"/>
</dbReference>
<feature type="domain" description="HAMP" evidence="16">
    <location>
        <begin position="340"/>
        <end position="393"/>
    </location>
</feature>